<dbReference type="SUPFAM" id="SSF53335">
    <property type="entry name" value="S-adenosyl-L-methionine-dependent methyltransferases"/>
    <property type="match status" value="1"/>
</dbReference>
<dbReference type="GO" id="GO:0008176">
    <property type="term" value="F:tRNA (guanine(46)-N7)-methyltransferase activity"/>
    <property type="evidence" value="ECO:0007669"/>
    <property type="project" value="UniProtKB-UniRule"/>
</dbReference>
<feature type="binding site" evidence="7">
    <location>
        <position position="148"/>
    </location>
    <ligand>
        <name>S-adenosyl-L-methionine</name>
        <dbReference type="ChEBI" id="CHEBI:59789"/>
    </ligand>
</feature>
<feature type="binding site" evidence="7">
    <location>
        <position position="184"/>
    </location>
    <ligand>
        <name>substrate</name>
    </ligand>
</feature>
<comment type="catalytic activity">
    <reaction evidence="1 7">
        <text>guanosine(46) in tRNA + S-adenosyl-L-methionine = N(7)-methylguanosine(46) in tRNA + S-adenosyl-L-homocysteine</text>
        <dbReference type="Rhea" id="RHEA:42708"/>
        <dbReference type="Rhea" id="RHEA-COMP:10188"/>
        <dbReference type="Rhea" id="RHEA-COMP:10189"/>
        <dbReference type="ChEBI" id="CHEBI:57856"/>
        <dbReference type="ChEBI" id="CHEBI:59789"/>
        <dbReference type="ChEBI" id="CHEBI:74269"/>
        <dbReference type="ChEBI" id="CHEBI:74480"/>
        <dbReference type="EC" id="2.1.1.33"/>
    </reaction>
</comment>
<dbReference type="InterPro" id="IPR003358">
    <property type="entry name" value="tRNA_(Gua-N-7)_MeTrfase_Trmb"/>
</dbReference>
<evidence type="ECO:0000313" key="9">
    <source>
        <dbReference type="EMBL" id="QGY02087.1"/>
    </source>
</evidence>
<feature type="region of interest" description="Disordered" evidence="8">
    <location>
        <begin position="1"/>
        <end position="32"/>
    </location>
</feature>
<comment type="similarity">
    <text evidence="7">Belongs to the class I-like SAM-binding methyltransferase superfamily. TrmB family.</text>
</comment>
<dbReference type="Pfam" id="PF02390">
    <property type="entry name" value="Methyltransf_4"/>
    <property type="match status" value="1"/>
</dbReference>
<evidence type="ECO:0000256" key="5">
    <source>
        <dbReference type="ARBA" id="ARBA00022691"/>
    </source>
</evidence>
<dbReference type="PANTHER" id="PTHR23417">
    <property type="entry name" value="3-DEOXY-D-MANNO-OCTULOSONIC-ACID TRANSFERASE/TRNA GUANINE-N 7 - -METHYLTRANSFERASE"/>
    <property type="match status" value="1"/>
</dbReference>
<reference evidence="9 10" key="2">
    <citation type="journal article" date="2013" name="Genome Announc.">
        <title>Draft Genome Sequence of Methylobacterium mesophilicum Strain SR1.6/6, Isolated from Citrus sinensis.</title>
        <authorList>
            <person name="Marinho Almeida D."/>
            <person name="Dini-Andreote F."/>
            <person name="Camargo Neves A.A."/>
            <person name="Juca Ramos R.T."/>
            <person name="Andreote F.D."/>
            <person name="Carneiro A.R."/>
            <person name="Oliveira de Souza Lima A."/>
            <person name="Caracciolo Gomes de Sa P.H."/>
            <person name="Ribeiro Barbosa M.S."/>
            <person name="Araujo W.L."/>
            <person name="Silva A."/>
        </authorList>
    </citation>
    <scope>NUCLEOTIDE SEQUENCE [LARGE SCALE GENOMIC DNA]</scope>
    <source>
        <strain evidence="9 10">SR1.6/6</strain>
    </source>
</reference>
<dbReference type="PROSITE" id="PS51625">
    <property type="entry name" value="SAM_MT_TRMB"/>
    <property type="match status" value="1"/>
</dbReference>
<organism evidence="9 10">
    <name type="scientific">Methylobacterium mesophilicum SR1.6/6</name>
    <dbReference type="NCBI Taxonomy" id="908290"/>
    <lineage>
        <taxon>Bacteria</taxon>
        <taxon>Pseudomonadati</taxon>
        <taxon>Pseudomonadota</taxon>
        <taxon>Alphaproteobacteria</taxon>
        <taxon>Hyphomicrobiales</taxon>
        <taxon>Methylobacteriaceae</taxon>
        <taxon>Methylobacterium</taxon>
    </lineage>
</organism>
<dbReference type="EC" id="2.1.1.33" evidence="7"/>
<feature type="binding site" evidence="7">
    <location>
        <position position="99"/>
    </location>
    <ligand>
        <name>S-adenosyl-L-methionine</name>
        <dbReference type="ChEBI" id="CHEBI:59789"/>
    </ligand>
</feature>
<evidence type="ECO:0000256" key="2">
    <source>
        <dbReference type="ARBA" id="ARBA00003015"/>
    </source>
</evidence>
<evidence type="ECO:0000256" key="6">
    <source>
        <dbReference type="ARBA" id="ARBA00022694"/>
    </source>
</evidence>
<evidence type="ECO:0000256" key="4">
    <source>
        <dbReference type="ARBA" id="ARBA00022679"/>
    </source>
</evidence>
<name>A0A6B9FIA0_9HYPH</name>
<keyword evidence="6 7" id="KW-0819">tRNA processing</keyword>
<keyword evidence="3 7" id="KW-0489">Methyltransferase</keyword>
<dbReference type="RefSeq" id="WP_010684868.1">
    <property type="nucleotide sequence ID" value="NZ_CP043538.1"/>
</dbReference>
<dbReference type="KEGG" id="mmes:MMSR116_09495"/>
<evidence type="ECO:0000313" key="10">
    <source>
        <dbReference type="Proteomes" id="UP000012488"/>
    </source>
</evidence>
<dbReference type="HAMAP" id="MF_01057">
    <property type="entry name" value="tRNA_methyltr_TrmB"/>
    <property type="match status" value="1"/>
</dbReference>
<dbReference type="InterPro" id="IPR055361">
    <property type="entry name" value="tRNA_methyltr_TrmB_bact"/>
</dbReference>
<evidence type="ECO:0000256" key="8">
    <source>
        <dbReference type="SAM" id="MobiDB-lite"/>
    </source>
</evidence>
<feature type="binding site" evidence="7">
    <location>
        <position position="74"/>
    </location>
    <ligand>
        <name>S-adenosyl-L-methionine</name>
        <dbReference type="ChEBI" id="CHEBI:59789"/>
    </ligand>
</feature>
<protein>
    <recommendedName>
        <fullName evidence="7">tRNA (guanine-N(7)-)-methyltransferase</fullName>
        <ecNumber evidence="7">2.1.1.33</ecNumber>
    </recommendedName>
    <alternativeName>
        <fullName evidence="7">tRNA (guanine(46)-N(7))-methyltransferase</fullName>
    </alternativeName>
    <alternativeName>
        <fullName evidence="7">tRNA(m7G46)-methyltransferase</fullName>
    </alternativeName>
</protein>
<evidence type="ECO:0000256" key="1">
    <source>
        <dbReference type="ARBA" id="ARBA00000142"/>
    </source>
</evidence>
<dbReference type="Proteomes" id="UP000012488">
    <property type="component" value="Chromosome"/>
</dbReference>
<dbReference type="OrthoDB" id="9802090at2"/>
<gene>
    <name evidence="7 9" type="primary">trmB</name>
    <name evidence="9" type="ORF">MMSR116_09495</name>
</gene>
<dbReference type="GO" id="GO:0043527">
    <property type="term" value="C:tRNA methyltransferase complex"/>
    <property type="evidence" value="ECO:0007669"/>
    <property type="project" value="TreeGrafter"/>
</dbReference>
<feature type="binding site" evidence="7">
    <location>
        <position position="126"/>
    </location>
    <ligand>
        <name>S-adenosyl-L-methionine</name>
        <dbReference type="ChEBI" id="CHEBI:59789"/>
    </ligand>
</feature>
<evidence type="ECO:0000256" key="3">
    <source>
        <dbReference type="ARBA" id="ARBA00022603"/>
    </source>
</evidence>
<sequence length="245" mass="27283">MDTDTPGPSPDANDEPERAFFGRRKGKRLRGEQERRLTELLPALRVTLPPDGAPLDPRALFPAMPAPPEAVWLEIGFGGGEHLAAQAEAQPGIGIIGAEPFVNGVVKLLAAVEARGLRNVRIRDEDVTALLARLPDASLERVYLLYPDPWPKRRQRKRRFVSEASLAEIGRVLKEGGLFRFASDIDDYAGWTLARAARCPTLRWTARSARDWTQPFPGWPGTRYEAKALAAGRRPTYLEFARLPR</sequence>
<proteinExistence type="inferred from homology"/>
<feature type="binding site" evidence="7">
    <location>
        <begin position="222"/>
        <end position="225"/>
    </location>
    <ligand>
        <name>substrate</name>
    </ligand>
</feature>
<accession>A0A6B9FIA0</accession>
<comment type="function">
    <text evidence="2 7">Catalyzes the formation of N(7)-methylguanine at position 46 (m7G46) in tRNA.</text>
</comment>
<reference evidence="9 10" key="1">
    <citation type="journal article" date="2012" name="Genet. Mol. Biol.">
        <title>Analysis of 16S rRNA and mxaF genes revealing insights into Methylobacterium niche-specific plant association.</title>
        <authorList>
            <person name="Dourado M.N."/>
            <person name="Andreote F.D."/>
            <person name="Dini-Andreote F."/>
            <person name="Conti R."/>
            <person name="Araujo J.M."/>
            <person name="Araujo W.L."/>
        </authorList>
    </citation>
    <scope>NUCLEOTIDE SEQUENCE [LARGE SCALE GENOMIC DNA]</scope>
    <source>
        <strain evidence="9 10">SR1.6/6</strain>
    </source>
</reference>
<comment type="pathway">
    <text evidence="7">tRNA modification; N(7)-methylguanine-tRNA biosynthesis.</text>
</comment>
<dbReference type="AlphaFoldDB" id="A0A6B9FIA0"/>
<dbReference type="EMBL" id="CP043538">
    <property type="protein sequence ID" value="QGY02087.1"/>
    <property type="molecule type" value="Genomic_DNA"/>
</dbReference>
<dbReference type="Gene3D" id="3.40.50.150">
    <property type="entry name" value="Vaccinia Virus protein VP39"/>
    <property type="match status" value="1"/>
</dbReference>
<keyword evidence="5 7" id="KW-0949">S-adenosyl-L-methionine</keyword>
<feature type="binding site" evidence="7">
    <location>
        <position position="152"/>
    </location>
    <ligand>
        <name>substrate</name>
    </ligand>
</feature>
<dbReference type="PANTHER" id="PTHR23417:SF14">
    <property type="entry name" value="PENTACOTRIPEPTIDE-REPEAT REGION OF PRORP DOMAIN-CONTAINING PROTEIN"/>
    <property type="match status" value="1"/>
</dbReference>
<comment type="caution">
    <text evidence="7">Lacks conserved residue(s) required for the propagation of feature annotation.</text>
</comment>
<keyword evidence="4 7" id="KW-0808">Transferase</keyword>
<evidence type="ECO:0000256" key="7">
    <source>
        <dbReference type="HAMAP-Rule" id="MF_01057"/>
    </source>
</evidence>
<dbReference type="InterPro" id="IPR029063">
    <property type="entry name" value="SAM-dependent_MTases_sf"/>
</dbReference>
<dbReference type="UniPathway" id="UPA00989"/>